<name>H8FYB1_MAGML</name>
<dbReference type="SUPFAM" id="SSF48657">
    <property type="entry name" value="FinO-like"/>
    <property type="match status" value="1"/>
</dbReference>
<dbReference type="InterPro" id="IPR023529">
    <property type="entry name" value="ProQ"/>
</dbReference>
<dbReference type="PANTHER" id="PTHR38106">
    <property type="entry name" value="RNA CHAPERONE PROQ"/>
    <property type="match status" value="1"/>
</dbReference>
<evidence type="ECO:0000256" key="3">
    <source>
        <dbReference type="ARBA" id="ARBA00023186"/>
    </source>
</evidence>
<organism evidence="5 6">
    <name type="scientific">Magnetospirillum molischianum DSM 120</name>
    <dbReference type="NCBI Taxonomy" id="1150626"/>
    <lineage>
        <taxon>Bacteria</taxon>
        <taxon>Pseudomonadati</taxon>
        <taxon>Pseudomonadota</taxon>
        <taxon>Alphaproteobacteria</taxon>
        <taxon>Rhodospirillales</taxon>
        <taxon>Rhodospirillaceae</taxon>
        <taxon>Magnetospirillum</taxon>
    </lineage>
</organism>
<evidence type="ECO:0000259" key="4">
    <source>
        <dbReference type="Pfam" id="PF04352"/>
    </source>
</evidence>
<dbReference type="InterPro" id="IPR036442">
    <property type="entry name" value="ProQ/FinO_sf"/>
</dbReference>
<dbReference type="GO" id="GO:0034057">
    <property type="term" value="F:RNA strand-exchange activity"/>
    <property type="evidence" value="ECO:0007669"/>
    <property type="project" value="InterPro"/>
</dbReference>
<evidence type="ECO:0000256" key="1">
    <source>
        <dbReference type="ARBA" id="ARBA00022490"/>
    </source>
</evidence>
<keyword evidence="3" id="KW-0143">Chaperone</keyword>
<proteinExistence type="predicted"/>
<dbReference type="Gene3D" id="1.10.1710.10">
    <property type="entry name" value="ProQ/FinO domain"/>
    <property type="match status" value="1"/>
</dbReference>
<accession>H8FYB1</accession>
<dbReference type="Pfam" id="PF04352">
    <property type="entry name" value="ProQ"/>
    <property type="match status" value="1"/>
</dbReference>
<sequence length="123" mass="13796">MPKKIDKKQVREDREALANAFPRTFMSKGVSVKHPLEVGIHRRLIAMGVRGLDGEKMSAKRVRAAVADYCSGPKYAWGMLFTPYRINLEGKVVSSVAQENIEHARAYLIRRGLMIPVAEEKSA</sequence>
<feature type="domain" description="ProQ/FinO" evidence="4">
    <location>
        <begin position="15"/>
        <end position="111"/>
    </location>
</feature>
<dbReference type="GO" id="GO:0005829">
    <property type="term" value="C:cytosol"/>
    <property type="evidence" value="ECO:0007669"/>
    <property type="project" value="TreeGrafter"/>
</dbReference>
<protein>
    <recommendedName>
        <fullName evidence="4">ProQ/FinO domain-containing protein</fullName>
    </recommendedName>
</protein>
<keyword evidence="2" id="KW-0694">RNA-binding</keyword>
<dbReference type="GO" id="GO:0033592">
    <property type="term" value="F:RNA strand annealing activity"/>
    <property type="evidence" value="ECO:0007669"/>
    <property type="project" value="InterPro"/>
</dbReference>
<reference evidence="5 6" key="1">
    <citation type="journal article" date="2012" name="J. Bacteriol.">
        <title>Draft Genome Sequence of the Purple Photosynthetic Bacterium Phaeospirillum molischianum DSM120, a Particularly Versatile Bacterium.</title>
        <authorList>
            <person name="Duquesne K."/>
            <person name="Prima V."/>
            <person name="Ji B."/>
            <person name="Rouy Z."/>
            <person name="Medigue C."/>
            <person name="Talla E."/>
            <person name="Sturgis J.N."/>
        </authorList>
    </citation>
    <scope>NUCLEOTIDE SEQUENCE [LARGE SCALE GENOMIC DNA]</scope>
    <source>
        <strain evidence="6">DSM120</strain>
    </source>
</reference>
<dbReference type="Proteomes" id="UP000004169">
    <property type="component" value="Unassembled WGS sequence"/>
</dbReference>
<dbReference type="PANTHER" id="PTHR38106:SF1">
    <property type="entry name" value="RNA CHAPERONE PROQ"/>
    <property type="match status" value="1"/>
</dbReference>
<dbReference type="EMBL" id="CAHP01000060">
    <property type="protein sequence ID" value="CCG43349.1"/>
    <property type="molecule type" value="Genomic_DNA"/>
</dbReference>
<evidence type="ECO:0000313" key="5">
    <source>
        <dbReference type="EMBL" id="CCG43349.1"/>
    </source>
</evidence>
<evidence type="ECO:0000313" key="6">
    <source>
        <dbReference type="Proteomes" id="UP000004169"/>
    </source>
</evidence>
<gene>
    <name evidence="5" type="ORF">PHAMO_80140</name>
</gene>
<dbReference type="GO" id="GO:0010608">
    <property type="term" value="P:post-transcriptional regulation of gene expression"/>
    <property type="evidence" value="ECO:0007669"/>
    <property type="project" value="InterPro"/>
</dbReference>
<comment type="caution">
    <text evidence="5">The sequence shown here is derived from an EMBL/GenBank/DDBJ whole genome shotgun (WGS) entry which is preliminary data.</text>
</comment>
<dbReference type="AlphaFoldDB" id="H8FYB1"/>
<evidence type="ECO:0000256" key="2">
    <source>
        <dbReference type="ARBA" id="ARBA00022884"/>
    </source>
</evidence>
<dbReference type="STRING" id="1150626.PHAMO_80140"/>
<keyword evidence="6" id="KW-1185">Reference proteome</keyword>
<dbReference type="RefSeq" id="WP_002731440.1">
    <property type="nucleotide sequence ID" value="NZ_CAHP01000060.1"/>
</dbReference>
<dbReference type="InterPro" id="IPR016103">
    <property type="entry name" value="ProQ/FinO"/>
</dbReference>
<dbReference type="OrthoDB" id="8421419at2"/>
<keyword evidence="1" id="KW-0963">Cytoplasm</keyword>